<name>A0ACC2PHM9_9HYME</name>
<accession>A0ACC2PHM9</accession>
<keyword evidence="2" id="KW-1185">Reference proteome</keyword>
<dbReference type="Proteomes" id="UP001239111">
    <property type="component" value="Chromosome 1"/>
</dbReference>
<organism evidence="1 2">
    <name type="scientific">Eretmocerus hayati</name>
    <dbReference type="NCBI Taxonomy" id="131215"/>
    <lineage>
        <taxon>Eukaryota</taxon>
        <taxon>Metazoa</taxon>
        <taxon>Ecdysozoa</taxon>
        <taxon>Arthropoda</taxon>
        <taxon>Hexapoda</taxon>
        <taxon>Insecta</taxon>
        <taxon>Pterygota</taxon>
        <taxon>Neoptera</taxon>
        <taxon>Endopterygota</taxon>
        <taxon>Hymenoptera</taxon>
        <taxon>Apocrita</taxon>
        <taxon>Proctotrupomorpha</taxon>
        <taxon>Chalcidoidea</taxon>
        <taxon>Aphelinidae</taxon>
        <taxon>Aphelininae</taxon>
        <taxon>Eretmocerus</taxon>
    </lineage>
</organism>
<evidence type="ECO:0000313" key="2">
    <source>
        <dbReference type="Proteomes" id="UP001239111"/>
    </source>
</evidence>
<reference evidence="1" key="1">
    <citation type="submission" date="2023-04" db="EMBL/GenBank/DDBJ databases">
        <title>A chromosome-level genome assembly of the parasitoid wasp Eretmocerus hayati.</title>
        <authorList>
            <person name="Zhong Y."/>
            <person name="Liu S."/>
            <person name="Liu Y."/>
        </authorList>
    </citation>
    <scope>NUCLEOTIDE SEQUENCE</scope>
    <source>
        <strain evidence="1">ZJU_SS_LIU_2023</strain>
    </source>
</reference>
<sequence length="483" mass="55910">MSHNNLPGVTFRCQKALDTLFNNPTYENLCKFAPLLAEYLDKWSIEHLDRLEPHQMKMNERTFSLAIWDLTRGLNGYVSESPVPYAKGQDYKIARDTFHMIFNLYVRRIKNELQNRNVYFPFLYQNVLRKFRNSDIGSSIVSNVPTVQSGSHHLFVNIPESQVILDPERLLDFAPLQGAKSRSHHITKRKLILEPFISIPEDWDFGLLCVLLKNEQTFVGYRGTEPPPTSKDYKLHHFCKSLYYRNIVNWDDKHVSFVNSFCRQQVQDFVMSHNSLPGVTFRCQKALETLFNNPISENLCKFAPLLAEYLDKWSTEHLDRLEPHQMKMNERTFSLAIWDLTKGLNGYVSESPVPYAKGQDYKIAKDTFHMVHKTTRRADISFIYRGIASMVVELKYTSTKEDIKIPHSSNSFQGFVDIFDKYSSELRKCEVGLAINAVLVQARTEAFCQIILATIPNTEDLKPNAIYISGVPRKGQEVAFKIR</sequence>
<evidence type="ECO:0000313" key="1">
    <source>
        <dbReference type="EMBL" id="KAJ8682593.1"/>
    </source>
</evidence>
<protein>
    <submittedName>
        <fullName evidence="1">Uncharacterized protein</fullName>
    </submittedName>
</protein>
<comment type="caution">
    <text evidence="1">The sequence shown here is derived from an EMBL/GenBank/DDBJ whole genome shotgun (WGS) entry which is preliminary data.</text>
</comment>
<gene>
    <name evidence="1" type="ORF">QAD02_018385</name>
</gene>
<dbReference type="EMBL" id="CM056741">
    <property type="protein sequence ID" value="KAJ8682593.1"/>
    <property type="molecule type" value="Genomic_DNA"/>
</dbReference>
<proteinExistence type="predicted"/>